<evidence type="ECO:0000256" key="18">
    <source>
        <dbReference type="ARBA" id="ARBA00023306"/>
    </source>
</evidence>
<dbReference type="Pfam" id="PF16124">
    <property type="entry name" value="RecQ_Zn_bind"/>
    <property type="match status" value="1"/>
</dbReference>
<feature type="domain" description="Helicase C-terminal" evidence="24">
    <location>
        <begin position="247"/>
        <end position="410"/>
    </location>
</feature>
<feature type="region of interest" description="Disordered" evidence="22">
    <location>
        <begin position="639"/>
        <end position="662"/>
    </location>
</feature>
<evidence type="ECO:0000259" key="23">
    <source>
        <dbReference type="PROSITE" id="PS51192"/>
    </source>
</evidence>
<keyword evidence="18" id="KW-0131">Cell cycle</keyword>
<feature type="compositionally biased region" description="Basic and acidic residues" evidence="22">
    <location>
        <begin position="651"/>
        <end position="662"/>
    </location>
</feature>
<dbReference type="Pfam" id="PF00270">
    <property type="entry name" value="DEAD"/>
    <property type="match status" value="1"/>
</dbReference>
<dbReference type="Gene3D" id="6.10.250.2460">
    <property type="match status" value="1"/>
</dbReference>
<evidence type="ECO:0000256" key="19">
    <source>
        <dbReference type="ARBA" id="ARBA00034617"/>
    </source>
</evidence>
<dbReference type="OMA" id="AWAEIFN"/>
<evidence type="ECO:0000256" key="16">
    <source>
        <dbReference type="ARBA" id="ARBA00023235"/>
    </source>
</evidence>
<dbReference type="SMART" id="SM00487">
    <property type="entry name" value="DEXDc"/>
    <property type="match status" value="1"/>
</dbReference>
<reference evidence="25" key="1">
    <citation type="submission" date="2022-08" db="UniProtKB">
        <authorList>
            <consortium name="EnsemblMetazoa"/>
        </authorList>
    </citation>
    <scope>IDENTIFICATION</scope>
    <source>
        <strain evidence="25">05x7-T-G4-1.051#20</strain>
    </source>
</reference>
<organism evidence="25 26">
    <name type="scientific">Magallana gigas</name>
    <name type="common">Pacific oyster</name>
    <name type="synonym">Crassostrea gigas</name>
    <dbReference type="NCBI Taxonomy" id="29159"/>
    <lineage>
        <taxon>Eukaryota</taxon>
        <taxon>Metazoa</taxon>
        <taxon>Spiralia</taxon>
        <taxon>Lophotrochozoa</taxon>
        <taxon>Mollusca</taxon>
        <taxon>Bivalvia</taxon>
        <taxon>Autobranchia</taxon>
        <taxon>Pteriomorphia</taxon>
        <taxon>Ostreida</taxon>
        <taxon>Ostreoidea</taxon>
        <taxon>Ostreidae</taxon>
        <taxon>Magallana</taxon>
    </lineage>
</organism>
<dbReference type="SUPFAM" id="SSF52540">
    <property type="entry name" value="P-loop containing nucleoside triphosphate hydrolases"/>
    <property type="match status" value="1"/>
</dbReference>
<dbReference type="EnsemblMetazoa" id="G26389.1">
    <property type="protein sequence ID" value="G26389.1:cds"/>
    <property type="gene ID" value="G26389"/>
</dbReference>
<dbReference type="GO" id="GO:0016787">
    <property type="term" value="F:hydrolase activity"/>
    <property type="evidence" value="ECO:0007669"/>
    <property type="project" value="UniProtKB-KW"/>
</dbReference>
<sequence>MAEKMYEVLKKIFKHDDFKSDLQKRAVKCVVEGKNDVFISMPTGAGKSLCYQLPAVASPGITVVVSPLIALMQDQLEHLEILKIPAETINSKMTTKQRAKVVEDLNRAKPKTKLLYITPEQAASEGCRTLIEGLVKRQMLTYFVVDEAHCVSQWGHDFRPDYLKLGSFRKIMPNVPCVALTATATAQTVEDIVQQLKLKNQLTKFKTSCFRSNIYYDIVMKDVVHDPYEDLMKFGLTSLGREMFTKEDNSLIENWSEFGCGIVYCRTRDACAEVASHLTRKGILTKPYHAGLKADVRETVQSDWMEGRFPVIAATISFGMGVDKPNVRFVAHWTIPKSMSGYYQESGRAGRDGAQSFCRLYYSKREMDTVAFLINKENSKFTKNTEAQKIRKKAAESGFDAIVKYCENLSCRHWSIAKYFGDEKPECNKSCDCCADLKKVERAVEDMKRSAFGSMKKGVPGGAIYTVSEDDLEMYGGGRKGQKREFDEYDEDDEFSEYHRDLQDQEVEKRQRRALITKEFRKRKATVEGEVSKDFVPPNEDCPLKDPASQRIPKLTVKIREHCLGMIEEALKNNYIRYYADISTKLAASEYVPKCCAIDAEYQVFKTNKLANMYKTSIMKAINDIKKCTGSKELHDSLVQGSEGQDNAELQTKDRDLSKDSLPKLPEFSVSIDQEKDYPKGDFSISASGQAKQNLPSSNLYCESPCDMPTSKVESFPSSSLGSKTFSTQFLKASELLNVQTSNQQNTSKSTSIPKIFNKPPVPKITYFFERAKISEGKDKNCETDEKKSSAENGTCSTRNEKNCTGKSEVSGNVKATEKTFKRKITPQDETHLEKKRPKLDMPSMSNSQLKKTADVVVRYLSPYYKDGHIVSKEIFKTMARTLSHRVQSLCQNEEQAKQECKHLIKELFSKHEKITSEKDFDDLKYKTAHA</sequence>
<evidence type="ECO:0000256" key="14">
    <source>
        <dbReference type="ARBA" id="ARBA00023125"/>
    </source>
</evidence>
<evidence type="ECO:0000256" key="21">
    <source>
        <dbReference type="RuleBase" id="RU364117"/>
    </source>
</evidence>
<keyword evidence="8 21" id="KW-0547">Nucleotide-binding</keyword>
<dbReference type="EnsemblMetazoa" id="G26389.2">
    <property type="protein sequence ID" value="G26389.2:cds"/>
    <property type="gene ID" value="G26389"/>
</dbReference>
<evidence type="ECO:0000256" key="6">
    <source>
        <dbReference type="ARBA" id="ARBA00022705"/>
    </source>
</evidence>
<dbReference type="EC" id="5.6.2.4" evidence="21"/>
<dbReference type="InterPro" id="IPR027417">
    <property type="entry name" value="P-loop_NTPase"/>
</dbReference>
<evidence type="ECO:0000256" key="4">
    <source>
        <dbReference type="ARBA" id="ARBA00022553"/>
    </source>
</evidence>
<evidence type="ECO:0000256" key="5">
    <source>
        <dbReference type="ARBA" id="ARBA00022618"/>
    </source>
</evidence>
<proteinExistence type="inferred from homology"/>
<keyword evidence="12" id="KW-0862">Zinc</keyword>
<evidence type="ECO:0000256" key="20">
    <source>
        <dbReference type="ARBA" id="ARBA00049360"/>
    </source>
</evidence>
<dbReference type="PROSITE" id="PS51192">
    <property type="entry name" value="HELICASE_ATP_BIND_1"/>
    <property type="match status" value="1"/>
</dbReference>
<dbReference type="Gene3D" id="3.40.50.300">
    <property type="entry name" value="P-loop containing nucleotide triphosphate hydrolases"/>
    <property type="match status" value="2"/>
</dbReference>
<keyword evidence="4" id="KW-0597">Phosphoprotein</keyword>
<evidence type="ECO:0000256" key="7">
    <source>
        <dbReference type="ARBA" id="ARBA00022723"/>
    </source>
</evidence>
<evidence type="ECO:0000256" key="1">
    <source>
        <dbReference type="ARBA" id="ARBA00001947"/>
    </source>
</evidence>
<dbReference type="CDD" id="cd18794">
    <property type="entry name" value="SF2_C_RecQ"/>
    <property type="match status" value="1"/>
</dbReference>
<comment type="catalytic activity">
    <reaction evidence="20 21">
        <text>ATP + H2O = ADP + phosphate + H(+)</text>
        <dbReference type="Rhea" id="RHEA:13065"/>
        <dbReference type="ChEBI" id="CHEBI:15377"/>
        <dbReference type="ChEBI" id="CHEBI:15378"/>
        <dbReference type="ChEBI" id="CHEBI:30616"/>
        <dbReference type="ChEBI" id="CHEBI:43474"/>
        <dbReference type="ChEBI" id="CHEBI:456216"/>
    </reaction>
</comment>
<dbReference type="AlphaFoldDB" id="A0A8W8L4T8"/>
<protein>
    <recommendedName>
        <fullName evidence="21">ATP-dependent DNA helicase</fullName>
        <ecNumber evidence="21">5.6.2.4</ecNumber>
    </recommendedName>
</protein>
<evidence type="ECO:0000256" key="8">
    <source>
        <dbReference type="ARBA" id="ARBA00022741"/>
    </source>
</evidence>
<feature type="compositionally biased region" description="Polar residues" evidence="22">
    <location>
        <begin position="639"/>
        <end position="650"/>
    </location>
</feature>
<dbReference type="Proteomes" id="UP000005408">
    <property type="component" value="Unassembled WGS sequence"/>
</dbReference>
<dbReference type="GO" id="GO:0006355">
    <property type="term" value="P:regulation of DNA-templated transcription"/>
    <property type="evidence" value="ECO:0007669"/>
    <property type="project" value="InterPro"/>
</dbReference>
<keyword evidence="9" id="KW-0227">DNA damage</keyword>
<dbReference type="GO" id="GO:0005654">
    <property type="term" value="C:nucleoplasm"/>
    <property type="evidence" value="ECO:0007669"/>
    <property type="project" value="UniProtKB-SubCell"/>
</dbReference>
<evidence type="ECO:0000256" key="2">
    <source>
        <dbReference type="ARBA" id="ARBA00004642"/>
    </source>
</evidence>
<dbReference type="GO" id="GO:0045934">
    <property type="term" value="P:negative regulation of nucleobase-containing compound metabolic process"/>
    <property type="evidence" value="ECO:0007669"/>
    <property type="project" value="UniProtKB-ARBA"/>
</dbReference>
<keyword evidence="15" id="KW-0234">DNA repair</keyword>
<keyword evidence="13 21" id="KW-0067">ATP-binding</keyword>
<comment type="cofactor">
    <cofactor evidence="1">
        <name>Zn(2+)</name>
        <dbReference type="ChEBI" id="CHEBI:29105"/>
    </cofactor>
</comment>
<evidence type="ECO:0000256" key="9">
    <source>
        <dbReference type="ARBA" id="ARBA00022763"/>
    </source>
</evidence>
<dbReference type="GO" id="GO:0043138">
    <property type="term" value="F:3'-5' DNA helicase activity"/>
    <property type="evidence" value="ECO:0007669"/>
    <property type="project" value="UniProtKB-EC"/>
</dbReference>
<evidence type="ECO:0000256" key="22">
    <source>
        <dbReference type="SAM" id="MobiDB-lite"/>
    </source>
</evidence>
<evidence type="ECO:0000259" key="24">
    <source>
        <dbReference type="PROSITE" id="PS51194"/>
    </source>
</evidence>
<dbReference type="GO" id="GO:0005524">
    <property type="term" value="F:ATP binding"/>
    <property type="evidence" value="ECO:0007669"/>
    <property type="project" value="UniProtKB-KW"/>
</dbReference>
<keyword evidence="17 21" id="KW-0539">Nucleus</keyword>
<evidence type="ECO:0000256" key="12">
    <source>
        <dbReference type="ARBA" id="ARBA00022833"/>
    </source>
</evidence>
<keyword evidence="14" id="KW-0238">DNA-binding</keyword>
<evidence type="ECO:0000256" key="10">
    <source>
        <dbReference type="ARBA" id="ARBA00022801"/>
    </source>
</evidence>
<dbReference type="OrthoDB" id="10261556at2759"/>
<dbReference type="InterPro" id="IPR013257">
    <property type="entry name" value="SRI"/>
</dbReference>
<dbReference type="GO" id="GO:0051301">
    <property type="term" value="P:cell division"/>
    <property type="evidence" value="ECO:0007669"/>
    <property type="project" value="UniProtKB-KW"/>
</dbReference>
<dbReference type="PANTHER" id="PTHR13710">
    <property type="entry name" value="DNA HELICASE RECQ FAMILY MEMBER"/>
    <property type="match status" value="1"/>
</dbReference>
<dbReference type="InterPro" id="IPR011545">
    <property type="entry name" value="DEAD/DEAH_box_helicase_dom"/>
</dbReference>
<evidence type="ECO:0000256" key="3">
    <source>
        <dbReference type="ARBA" id="ARBA00005446"/>
    </source>
</evidence>
<comment type="similarity">
    <text evidence="3 21">Belongs to the helicase family. RecQ subfamily.</text>
</comment>
<evidence type="ECO:0000256" key="13">
    <source>
        <dbReference type="ARBA" id="ARBA00022840"/>
    </source>
</evidence>
<dbReference type="NCBIfam" id="TIGR00614">
    <property type="entry name" value="recQ_fam"/>
    <property type="match status" value="1"/>
</dbReference>
<name>A0A8W8L4T8_MAGGI</name>
<keyword evidence="10 21" id="KW-0378">Hydrolase</keyword>
<comment type="catalytic activity">
    <reaction evidence="19 21">
        <text>Couples ATP hydrolysis with the unwinding of duplex DNA by translocating in the 3'-5' direction.</text>
        <dbReference type="EC" id="5.6.2.4"/>
    </reaction>
</comment>
<comment type="subcellular location">
    <subcellularLocation>
        <location evidence="2">Nucleus</location>
        <location evidence="2">Nucleoplasm</location>
    </subcellularLocation>
</comment>
<evidence type="ECO:0000256" key="17">
    <source>
        <dbReference type="ARBA" id="ARBA00023242"/>
    </source>
</evidence>
<dbReference type="GO" id="GO:0046872">
    <property type="term" value="F:metal ion binding"/>
    <property type="evidence" value="ECO:0007669"/>
    <property type="project" value="UniProtKB-KW"/>
</dbReference>
<evidence type="ECO:0000256" key="15">
    <source>
        <dbReference type="ARBA" id="ARBA00023204"/>
    </source>
</evidence>
<feature type="domain" description="Helicase ATP-binding" evidence="23">
    <location>
        <begin position="28"/>
        <end position="202"/>
    </location>
</feature>
<keyword evidence="5" id="KW-0132">Cell division</keyword>
<dbReference type="PANTHER" id="PTHR13710:SF152">
    <property type="entry name" value="ATP-DEPENDENT DNA HELICASE Q5"/>
    <property type="match status" value="1"/>
</dbReference>
<keyword evidence="26" id="KW-1185">Reference proteome</keyword>
<dbReference type="Pfam" id="PF00271">
    <property type="entry name" value="Helicase_C"/>
    <property type="match status" value="1"/>
</dbReference>
<keyword evidence="16" id="KW-0413">Isomerase</keyword>
<dbReference type="GO" id="GO:0005737">
    <property type="term" value="C:cytoplasm"/>
    <property type="evidence" value="ECO:0007669"/>
    <property type="project" value="TreeGrafter"/>
</dbReference>
<keyword evidence="11 21" id="KW-0347">Helicase</keyword>
<dbReference type="GO" id="GO:0006260">
    <property type="term" value="P:DNA replication"/>
    <property type="evidence" value="ECO:0007669"/>
    <property type="project" value="UniProtKB-KW"/>
</dbReference>
<dbReference type="Pfam" id="PF08236">
    <property type="entry name" value="SRI"/>
    <property type="match status" value="1"/>
</dbReference>
<dbReference type="GO" id="GO:0003677">
    <property type="term" value="F:DNA binding"/>
    <property type="evidence" value="ECO:0007669"/>
    <property type="project" value="UniProtKB-KW"/>
</dbReference>
<accession>A0A8W8L4T8</accession>
<keyword evidence="6" id="KW-0235">DNA replication</keyword>
<dbReference type="GO" id="GO:0000724">
    <property type="term" value="P:double-strand break repair via homologous recombination"/>
    <property type="evidence" value="ECO:0007669"/>
    <property type="project" value="TreeGrafter"/>
</dbReference>
<dbReference type="PROSITE" id="PS51194">
    <property type="entry name" value="HELICASE_CTER"/>
    <property type="match status" value="1"/>
</dbReference>
<dbReference type="InterPro" id="IPR014001">
    <property type="entry name" value="Helicase_ATP-bd"/>
</dbReference>
<keyword evidence="7" id="KW-0479">Metal-binding</keyword>
<dbReference type="Gene3D" id="6.10.250.3140">
    <property type="match status" value="1"/>
</dbReference>
<dbReference type="InterPro" id="IPR032284">
    <property type="entry name" value="RecQ_Zn-bd"/>
</dbReference>
<dbReference type="GO" id="GO:0010605">
    <property type="term" value="P:negative regulation of macromolecule metabolic process"/>
    <property type="evidence" value="ECO:0007669"/>
    <property type="project" value="UniProtKB-ARBA"/>
</dbReference>
<evidence type="ECO:0000313" key="26">
    <source>
        <dbReference type="Proteomes" id="UP000005408"/>
    </source>
</evidence>
<evidence type="ECO:0000256" key="11">
    <source>
        <dbReference type="ARBA" id="ARBA00022806"/>
    </source>
</evidence>
<dbReference type="GO" id="GO:0009378">
    <property type="term" value="F:four-way junction helicase activity"/>
    <property type="evidence" value="ECO:0007669"/>
    <property type="project" value="TreeGrafter"/>
</dbReference>
<dbReference type="GO" id="GO:0005694">
    <property type="term" value="C:chromosome"/>
    <property type="evidence" value="ECO:0007669"/>
    <property type="project" value="InterPro"/>
</dbReference>
<evidence type="ECO:0000313" key="25">
    <source>
        <dbReference type="EnsemblMetazoa" id="G26389.1:cds"/>
    </source>
</evidence>
<dbReference type="SMART" id="SM00490">
    <property type="entry name" value="HELICc"/>
    <property type="match status" value="1"/>
</dbReference>
<dbReference type="InterPro" id="IPR001650">
    <property type="entry name" value="Helicase_C-like"/>
</dbReference>
<dbReference type="FunFam" id="3.40.50.300:FF:000614">
    <property type="entry name" value="ATP-dependent DNA helicase"/>
    <property type="match status" value="1"/>
</dbReference>
<dbReference type="InterPro" id="IPR004589">
    <property type="entry name" value="DNA_helicase_ATP-dep_RecQ"/>
</dbReference>
<dbReference type="FunFam" id="3.40.50.300:FF:000444">
    <property type="entry name" value="ATP-dependent DNA helicase"/>
    <property type="match status" value="1"/>
</dbReference>